<organism evidence="2 3">
    <name type="scientific">Chryseobacterium terrae</name>
    <dbReference type="NCBI Taxonomy" id="3163299"/>
    <lineage>
        <taxon>Bacteria</taxon>
        <taxon>Pseudomonadati</taxon>
        <taxon>Bacteroidota</taxon>
        <taxon>Flavobacteriia</taxon>
        <taxon>Flavobacteriales</taxon>
        <taxon>Weeksellaceae</taxon>
        <taxon>Chryseobacterium group</taxon>
        <taxon>Chryseobacterium</taxon>
    </lineage>
</organism>
<sequence>MKKKYIFLIIIVLLSLGIYFWFFHKDKSLKYIPENADVVVLVDVKRATRQYIFSFLMHPSKWSEDSEKDKNKTSISKSGLKIPDFLQIFHLRNTKISEWYTVLEIENKAKFSEFLKSRKFVNNGKDQFKNNEFFVKIDGEKCIVGTSNLNFNTIGKPFSQHFRNNNLNADSFMGEGLGSISFLSELRTQNFSIDVKDDEIEIKNEQNSSDFSALISGLNKTTQFLDAELNSENIKKISSLFNENITDSETVNHLKMSAKLSEVNDTIISYGYDDNFNEIEKVSYQKIVQPDYEIVLQTSDPQKTVEYFQRKKWMNVQNQFTAIPFQPNLISVNKNLVSIKSTRKPFKLNETKNQNYIFIKNNPLLLTSFKTLNNQISKNVEYIFYGNENQNYTVKIKFKKEKYPLILR</sequence>
<gene>
    <name evidence="2" type="ORF">ABS765_08785</name>
</gene>
<protein>
    <recommendedName>
        <fullName evidence="4">PLD phosphodiesterase domain-containing protein</fullName>
    </recommendedName>
</protein>
<dbReference type="RefSeq" id="WP_408089645.1">
    <property type="nucleotide sequence ID" value="NZ_JBELPY010000004.1"/>
</dbReference>
<dbReference type="Proteomes" id="UP001629058">
    <property type="component" value="Unassembled WGS sequence"/>
</dbReference>
<keyword evidence="1" id="KW-1133">Transmembrane helix</keyword>
<name>A0ABW8Y2Y9_9FLAO</name>
<comment type="caution">
    <text evidence="2">The sequence shown here is derived from an EMBL/GenBank/DDBJ whole genome shotgun (WGS) entry which is preliminary data.</text>
</comment>
<keyword evidence="1" id="KW-0812">Transmembrane</keyword>
<feature type="transmembrane region" description="Helical" evidence="1">
    <location>
        <begin position="5"/>
        <end position="23"/>
    </location>
</feature>
<accession>A0ABW8Y2Y9</accession>
<reference evidence="2 3" key="1">
    <citation type="submission" date="2024-06" db="EMBL/GenBank/DDBJ databases">
        <authorList>
            <person name="Kaempfer P."/>
            <person name="Viver T."/>
        </authorList>
    </citation>
    <scope>NUCLEOTIDE SEQUENCE [LARGE SCALE GENOMIC DNA]</scope>
    <source>
        <strain evidence="2 3">ST-37</strain>
    </source>
</reference>
<keyword evidence="1" id="KW-0472">Membrane</keyword>
<keyword evidence="3" id="KW-1185">Reference proteome</keyword>
<evidence type="ECO:0000313" key="2">
    <source>
        <dbReference type="EMBL" id="MFL9834122.1"/>
    </source>
</evidence>
<evidence type="ECO:0008006" key="4">
    <source>
        <dbReference type="Google" id="ProtNLM"/>
    </source>
</evidence>
<evidence type="ECO:0000313" key="3">
    <source>
        <dbReference type="Proteomes" id="UP001629058"/>
    </source>
</evidence>
<evidence type="ECO:0000256" key="1">
    <source>
        <dbReference type="SAM" id="Phobius"/>
    </source>
</evidence>
<dbReference type="EMBL" id="JBELPY010000004">
    <property type="protein sequence ID" value="MFL9834122.1"/>
    <property type="molecule type" value="Genomic_DNA"/>
</dbReference>
<proteinExistence type="predicted"/>